<dbReference type="RefSeq" id="WP_128673862.1">
    <property type="nucleotide sequence ID" value="NZ_CAUQHB010000018.1"/>
</dbReference>
<feature type="domain" description="Glycosyl hydrolase family 32 C-terminal" evidence="7">
    <location>
        <begin position="407"/>
        <end position="454"/>
    </location>
</feature>
<evidence type="ECO:0000256" key="2">
    <source>
        <dbReference type="ARBA" id="ARBA00012758"/>
    </source>
</evidence>
<dbReference type="OrthoDB" id="9759709at2"/>
<accession>A0A3P3R0E3</accession>
<dbReference type="InterPro" id="IPR013320">
    <property type="entry name" value="ConA-like_dom_sf"/>
</dbReference>
<proteinExistence type="inferred from homology"/>
<dbReference type="SMART" id="SM00640">
    <property type="entry name" value="Glyco_32"/>
    <property type="match status" value="1"/>
</dbReference>
<reference evidence="8 9" key="1">
    <citation type="submission" date="2018-11" db="EMBL/GenBank/DDBJ databases">
        <title>Genome sequencing of Lachnoanaerobaculum sp. KCOM 2030 (= ChDC B114).</title>
        <authorList>
            <person name="Kook J.-K."/>
            <person name="Park S.-N."/>
            <person name="Lim Y.K."/>
        </authorList>
    </citation>
    <scope>NUCLEOTIDE SEQUENCE [LARGE SCALE GENOMIC DNA]</scope>
    <source>
        <strain evidence="8 9">KCOM 2030</strain>
    </source>
</reference>
<evidence type="ECO:0000256" key="4">
    <source>
        <dbReference type="ARBA" id="ARBA00023295"/>
    </source>
</evidence>
<name>A0A3P3R0E3_9FIRM</name>
<dbReference type="GO" id="GO:0005975">
    <property type="term" value="P:carbohydrate metabolic process"/>
    <property type="evidence" value="ECO:0007669"/>
    <property type="project" value="InterPro"/>
</dbReference>
<dbReference type="CDD" id="cd08996">
    <property type="entry name" value="GH32_FFase"/>
    <property type="match status" value="1"/>
</dbReference>
<gene>
    <name evidence="8" type="ORF">EHV10_05900</name>
</gene>
<keyword evidence="4 5" id="KW-0326">Glycosidase</keyword>
<dbReference type="InterPro" id="IPR051214">
    <property type="entry name" value="GH32_Enzymes"/>
</dbReference>
<comment type="similarity">
    <text evidence="1 5">Belongs to the glycosyl hydrolase 32 family.</text>
</comment>
<dbReference type="AlphaFoldDB" id="A0A3P3R0E3"/>
<sequence length="469" mass="54987">MSMKQNIFRPKYHFALKRGWINDPNGLVWFQGKYHMYFQCNPYSNNWDKMHWGHAVSPDLIHWEECKPVLIPNELYEDYDRGGCFSGSVVVNEDKIYAFYTAVSLVDGEVCQRQCMAYSFDGYNFIKYEKNPIIESIGKDFRDPKVIFHDGAWQMVIGGSDKNASDLESHGRIYLFYSKNLFEWIYSGILYEAKAGEGTMFECPDIFEIDGKWVITASPMNRTDFLPTVYMVGNINFKNCIFFHEYSGTLDFGPHYYASQTYKDKYGQIISMAWLGGWEWMPWINDHGPSEESGYRGIMSYPRLIDMEENVLKMPPYSNDFELKNDFEYSQKSKRSDKNTYNILDNMCERIYISGTISRDKNSTELELEFFDIEEQKIIIKLDFLFGNIITDFTEADEYIRSGIRIYKADIQNETDIDFSIIKDGNVLEVYLLGGKYNFTSMIYPHKGKIGIGIRLKDTFIRYRKINIE</sequence>
<dbReference type="InterPro" id="IPR001362">
    <property type="entry name" value="Glyco_hydro_32"/>
</dbReference>
<evidence type="ECO:0000256" key="5">
    <source>
        <dbReference type="RuleBase" id="RU362110"/>
    </source>
</evidence>
<keyword evidence="3 5" id="KW-0378">Hydrolase</keyword>
<dbReference type="SUPFAM" id="SSF49899">
    <property type="entry name" value="Concanavalin A-like lectins/glucanases"/>
    <property type="match status" value="1"/>
</dbReference>
<evidence type="ECO:0000256" key="1">
    <source>
        <dbReference type="ARBA" id="ARBA00009902"/>
    </source>
</evidence>
<dbReference type="GO" id="GO:0004564">
    <property type="term" value="F:beta-fructofuranosidase activity"/>
    <property type="evidence" value="ECO:0007669"/>
    <property type="project" value="UniProtKB-EC"/>
</dbReference>
<keyword evidence="9" id="KW-1185">Reference proteome</keyword>
<evidence type="ECO:0000313" key="8">
    <source>
        <dbReference type="EMBL" id="RRJ26063.1"/>
    </source>
</evidence>
<dbReference type="InterPro" id="IPR013148">
    <property type="entry name" value="Glyco_hydro_32_N"/>
</dbReference>
<dbReference type="InterPro" id="IPR023296">
    <property type="entry name" value="Glyco_hydro_beta-prop_sf"/>
</dbReference>
<dbReference type="PANTHER" id="PTHR43101">
    <property type="entry name" value="BETA-FRUCTOSIDASE"/>
    <property type="match status" value="1"/>
</dbReference>
<dbReference type="Proteomes" id="UP000272490">
    <property type="component" value="Unassembled WGS sequence"/>
</dbReference>
<dbReference type="EC" id="3.2.1.26" evidence="2"/>
<dbReference type="Pfam" id="PF08244">
    <property type="entry name" value="Glyco_hydro_32C"/>
    <property type="match status" value="1"/>
</dbReference>
<feature type="domain" description="Glycosyl hydrolase family 32 N-terminal" evidence="6">
    <location>
        <begin position="13"/>
        <end position="312"/>
    </location>
</feature>
<dbReference type="EMBL" id="RRCO01000002">
    <property type="protein sequence ID" value="RRJ26063.1"/>
    <property type="molecule type" value="Genomic_DNA"/>
</dbReference>
<organism evidence="8 9">
    <name type="scientific">Lachnoanaerobaculum gingivalis</name>
    <dbReference type="NCBI Taxonomy" id="2490855"/>
    <lineage>
        <taxon>Bacteria</taxon>
        <taxon>Bacillati</taxon>
        <taxon>Bacillota</taxon>
        <taxon>Clostridia</taxon>
        <taxon>Lachnospirales</taxon>
        <taxon>Lachnospiraceae</taxon>
        <taxon>Lachnoanaerobaculum</taxon>
    </lineage>
</organism>
<dbReference type="PANTHER" id="PTHR43101:SF1">
    <property type="entry name" value="BETA-FRUCTOSIDASE"/>
    <property type="match status" value="1"/>
</dbReference>
<evidence type="ECO:0000256" key="3">
    <source>
        <dbReference type="ARBA" id="ARBA00022801"/>
    </source>
</evidence>
<comment type="caution">
    <text evidence="8">The sequence shown here is derived from an EMBL/GenBank/DDBJ whole genome shotgun (WGS) entry which is preliminary data.</text>
</comment>
<protein>
    <recommendedName>
        <fullName evidence="2">beta-fructofuranosidase</fullName>
        <ecNumber evidence="2">3.2.1.26</ecNumber>
    </recommendedName>
</protein>
<dbReference type="InterPro" id="IPR013189">
    <property type="entry name" value="Glyco_hydro_32_C"/>
</dbReference>
<evidence type="ECO:0000313" key="9">
    <source>
        <dbReference type="Proteomes" id="UP000272490"/>
    </source>
</evidence>
<evidence type="ECO:0000259" key="6">
    <source>
        <dbReference type="Pfam" id="PF00251"/>
    </source>
</evidence>
<dbReference type="Gene3D" id="2.115.10.20">
    <property type="entry name" value="Glycosyl hydrolase domain, family 43"/>
    <property type="match status" value="1"/>
</dbReference>
<dbReference type="Gene3D" id="2.60.120.560">
    <property type="entry name" value="Exo-inulinase, domain 1"/>
    <property type="match status" value="1"/>
</dbReference>
<evidence type="ECO:0000259" key="7">
    <source>
        <dbReference type="Pfam" id="PF08244"/>
    </source>
</evidence>
<dbReference type="SUPFAM" id="SSF75005">
    <property type="entry name" value="Arabinanase/levansucrase/invertase"/>
    <property type="match status" value="1"/>
</dbReference>
<dbReference type="Pfam" id="PF00251">
    <property type="entry name" value="Glyco_hydro_32N"/>
    <property type="match status" value="1"/>
</dbReference>